<dbReference type="KEGG" id="mtp:Mthe_1030"/>
<evidence type="ECO:0000313" key="2">
    <source>
        <dbReference type="Proteomes" id="UP000000674"/>
    </source>
</evidence>
<name>A0B7Z1_METTP</name>
<dbReference type="AlphaFoldDB" id="A0B7Z1"/>
<reference evidence="1 2" key="1">
    <citation type="submission" date="2006-10" db="EMBL/GenBank/DDBJ databases">
        <title>Complete sequence of Methanosaeta thermophila PT.</title>
        <authorList>
            <consortium name="US DOE Joint Genome Institute"/>
            <person name="Copeland A."/>
            <person name="Lucas S."/>
            <person name="Lapidus A."/>
            <person name="Barry K."/>
            <person name="Detter J.C."/>
            <person name="Glavina del Rio T."/>
            <person name="Hammon N."/>
            <person name="Israni S."/>
            <person name="Pitluck S."/>
            <person name="Chain P."/>
            <person name="Malfatti S."/>
            <person name="Shin M."/>
            <person name="Vergez L."/>
            <person name="Schmutz J."/>
            <person name="Larimer F."/>
            <person name="Land M."/>
            <person name="Hauser L."/>
            <person name="Kyrpides N."/>
            <person name="Kim E."/>
            <person name="Smith K.S."/>
            <person name="Ingram-Smith C."/>
            <person name="Richardson P."/>
        </authorList>
    </citation>
    <scope>NUCLEOTIDE SEQUENCE [LARGE SCALE GENOMIC DNA]</scope>
    <source>
        <strain evidence="2">DSM 6194 / JCM 14653 / NBRC 101360 / PT</strain>
    </source>
</reference>
<proteinExistence type="predicted"/>
<keyword evidence="2" id="KW-1185">Reference proteome</keyword>
<gene>
    <name evidence="1" type="ordered locus">Mthe_1030</name>
</gene>
<organism evidence="1 2">
    <name type="scientific">Methanothrix thermoacetophila (strain DSM 6194 / JCM 14653 / NBRC 101360 / PT)</name>
    <name type="common">Methanosaeta thermophila</name>
    <dbReference type="NCBI Taxonomy" id="349307"/>
    <lineage>
        <taxon>Archaea</taxon>
        <taxon>Methanobacteriati</taxon>
        <taxon>Methanobacteriota</taxon>
        <taxon>Stenosarchaea group</taxon>
        <taxon>Methanomicrobia</taxon>
        <taxon>Methanotrichales</taxon>
        <taxon>Methanotrichaceae</taxon>
        <taxon>Methanothrix</taxon>
    </lineage>
</organism>
<accession>A0B7Z1</accession>
<dbReference type="HOGENOM" id="CLU_544699_0_0_2"/>
<sequence>MITCTFMCSSSPLRFIFSSGARSVLALLIFILLSIPAYSGWGEGIQAELQPGEMVEVDGYSVELSDISVVPESPAALINIYSNGSISSTVMRAGEFFVLKDMHNREKLGVKLEEIRREGYLSNESRAILEIRMRSRPEISISMSPDRDIYRSGDQIRVEVFVENRGDGNAESIRLLLNLSEPHSDVLNGTMKEIGKKMRRSLLRPGEVWRERICFQTPSLPERDSIELVAAAEYLDADSNRYRSETILPIAVSGPVELHKHVQEIQTFGRTYYVINSIRNTGKVRLGLSFTDSAGNEFQSEGVAVKEFELIPGESKIISYAVKARHPGEGLVLPPARCTYSIAGSTYTVISESPVVDVFGPQIEAKRYATSGGDPDEFQVCMEVKNTGNRYAGVRAYRIFPESVEISDGKNDLSFALAAGSSRTICWSVRCPNGSCALPPVDLIYFDSENNIFRCEVPSLRLERHLEINTSGKNITDSHVVETSRSIQKREVESDPSEFVLALILLISALIWVRSI</sequence>
<evidence type="ECO:0008006" key="3">
    <source>
        <dbReference type="Google" id="ProtNLM"/>
    </source>
</evidence>
<dbReference type="Proteomes" id="UP000000674">
    <property type="component" value="Chromosome"/>
</dbReference>
<evidence type="ECO:0000313" key="1">
    <source>
        <dbReference type="EMBL" id="ABK14815.1"/>
    </source>
</evidence>
<protein>
    <recommendedName>
        <fullName evidence="3">CARDB domain-containing protein</fullName>
    </recommendedName>
</protein>
<dbReference type="EMBL" id="CP000477">
    <property type="protein sequence ID" value="ABK14815.1"/>
    <property type="molecule type" value="Genomic_DNA"/>
</dbReference>